<dbReference type="SUPFAM" id="SSF53448">
    <property type="entry name" value="Nucleotide-diphospho-sugar transferases"/>
    <property type="match status" value="1"/>
</dbReference>
<proteinExistence type="predicted"/>
<dbReference type="Pfam" id="PF00535">
    <property type="entry name" value="Glycos_transf_2"/>
    <property type="match status" value="1"/>
</dbReference>
<organism evidence="2 3">
    <name type="scientific">Commensalibacter oyaizuii</name>
    <dbReference type="NCBI Taxonomy" id="3043873"/>
    <lineage>
        <taxon>Bacteria</taxon>
        <taxon>Pseudomonadati</taxon>
        <taxon>Pseudomonadota</taxon>
        <taxon>Alphaproteobacteria</taxon>
        <taxon>Acetobacterales</taxon>
        <taxon>Acetobacteraceae</taxon>
    </lineage>
</organism>
<feature type="domain" description="Glycosyltransferase 2-like" evidence="1">
    <location>
        <begin position="380"/>
        <end position="556"/>
    </location>
</feature>
<evidence type="ECO:0000313" key="3">
    <source>
        <dbReference type="Proteomes" id="UP001431634"/>
    </source>
</evidence>
<evidence type="ECO:0000313" key="2">
    <source>
        <dbReference type="EMBL" id="MDI2089839.1"/>
    </source>
</evidence>
<comment type="caution">
    <text evidence="2">The sequence shown here is derived from an EMBL/GenBank/DDBJ whole genome shotgun (WGS) entry which is preliminary data.</text>
</comment>
<dbReference type="PANTHER" id="PTHR43179">
    <property type="entry name" value="RHAMNOSYLTRANSFERASE WBBL"/>
    <property type="match status" value="1"/>
</dbReference>
<sequence>MAPILEHSVCPKHQNRWCLILVKNNDKNQQHIPLLASLHHYDSNIWEETLFIHNHPSLPASWQIGITFIAKECDKVRVNPIHHHGGDLSIESYQLTLYPLSRIKAACFLGFLKPTRILKALIGSPLQLTKRLRIAINQNCTQTGTYLSYTHWCKFYDQWTSQDKIALQQSIYFQKLPDIHIRLYAPQNAKDQRTAQSIGDQWASLQQTKSKINYVAIIQNNEILSPHALMVFADQAARYNFPAALYADSDEINLYQHRTRPLFKPDVGFPVLLSGLLTQDVWVVRQDIIQAFHKIHSTPFQSAYAHRLALAIYIYNQHLSVRHIPFILSHRHTPPTPQILAETKKITQKELQQYPWETYIQKTKFPFEIQFSSDQEPITLVIPTTIQSKTIYHCIHSVLTDTDYPNFKVVLVISQSTPLTKKQRFWLRPLLVNKNLKVLWLKEQKFNFSKSCNYGIQHSQSPFIAIVNDDIQPKDPQWLHFMMGHMQDTTVGAVGAKLYYPNGQIQHGGIIMGAASVCEHAGRFKNNNYDILNYDHDVSAVTGACMVIRRSAYNKIQGFNEKYEIAYNDIDFCLRLRQENFRIIQCQHARLIHYESLSLGNHYTGERAGKERQEMISIRHQWHQLYDHDPFYNPNLSLQRGMDYQLAFPPYVTKPFAQKNKFYD</sequence>
<keyword evidence="2" id="KW-0808">Transferase</keyword>
<dbReference type="InterPro" id="IPR029044">
    <property type="entry name" value="Nucleotide-diphossugar_trans"/>
</dbReference>
<name>A0ABT6PYA2_9PROT</name>
<gene>
    <name evidence="2" type="ORF">QJV27_00355</name>
</gene>
<dbReference type="EMBL" id="JASBAO010000001">
    <property type="protein sequence ID" value="MDI2089839.1"/>
    <property type="molecule type" value="Genomic_DNA"/>
</dbReference>
<reference evidence="2" key="1">
    <citation type="submission" date="2023-05" db="EMBL/GenBank/DDBJ databases">
        <title>Whole genome sequence of Commensalibacter sp.</title>
        <authorList>
            <person name="Charoenyingcharoen P."/>
            <person name="Yukphan P."/>
        </authorList>
    </citation>
    <scope>NUCLEOTIDE SEQUENCE</scope>
    <source>
        <strain evidence="2">TBRC 16381</strain>
    </source>
</reference>
<keyword evidence="3" id="KW-1185">Reference proteome</keyword>
<dbReference type="GO" id="GO:0016757">
    <property type="term" value="F:glycosyltransferase activity"/>
    <property type="evidence" value="ECO:0007669"/>
    <property type="project" value="UniProtKB-KW"/>
</dbReference>
<dbReference type="RefSeq" id="WP_281447012.1">
    <property type="nucleotide sequence ID" value="NZ_JASBAO010000001.1"/>
</dbReference>
<dbReference type="Proteomes" id="UP001431634">
    <property type="component" value="Unassembled WGS sequence"/>
</dbReference>
<accession>A0ABT6PYA2</accession>
<keyword evidence="2" id="KW-0328">Glycosyltransferase</keyword>
<evidence type="ECO:0000259" key="1">
    <source>
        <dbReference type="Pfam" id="PF00535"/>
    </source>
</evidence>
<dbReference type="PANTHER" id="PTHR43179:SF7">
    <property type="entry name" value="RHAMNOSYLTRANSFERASE WBBL"/>
    <property type="match status" value="1"/>
</dbReference>
<dbReference type="Gene3D" id="3.90.550.10">
    <property type="entry name" value="Spore Coat Polysaccharide Biosynthesis Protein SpsA, Chain A"/>
    <property type="match status" value="1"/>
</dbReference>
<protein>
    <submittedName>
        <fullName evidence="2">Glycosyltransferase</fullName>
        <ecNumber evidence="2">2.4.-.-</ecNumber>
    </submittedName>
</protein>
<dbReference type="EC" id="2.4.-.-" evidence="2"/>
<dbReference type="InterPro" id="IPR001173">
    <property type="entry name" value="Glyco_trans_2-like"/>
</dbReference>